<accession>A0A9X0BD71</accession>
<keyword evidence="1" id="KW-0677">Repeat</keyword>
<evidence type="ECO:0000256" key="3">
    <source>
        <dbReference type="PROSITE-ProRule" id="PRU00023"/>
    </source>
</evidence>
<evidence type="ECO:0000256" key="2">
    <source>
        <dbReference type="ARBA" id="ARBA00023043"/>
    </source>
</evidence>
<dbReference type="InterPro" id="IPR036770">
    <property type="entry name" value="Ankyrin_rpt-contain_sf"/>
</dbReference>
<reference evidence="4" key="1">
    <citation type="submission" date="2022-12" db="EMBL/GenBank/DDBJ databases">
        <authorList>
            <person name="Petersen C."/>
        </authorList>
    </citation>
    <scope>NUCLEOTIDE SEQUENCE</scope>
    <source>
        <strain evidence="4">IBT 29677</strain>
    </source>
</reference>
<gene>
    <name evidence="4" type="ORF">N7509_002244</name>
</gene>
<sequence length="158" mass="17400">MKTAIEGGDMPMIKVVVETRSIVESGSDAREKMLECAAYLEDQLITNAILDSVFLPSDISLHYAVKMGRPFTAALLLRRGAAVDERDISGATPLIVASKNDNHYMAAILIEWEADVDAKDEVGLTALCYVDRDGENLPLLNFCVKPRKNCATEIDRVR</sequence>
<feature type="repeat" description="ANK" evidence="3">
    <location>
        <begin position="89"/>
        <end position="121"/>
    </location>
</feature>
<dbReference type="Gene3D" id="1.25.40.20">
    <property type="entry name" value="Ankyrin repeat-containing domain"/>
    <property type="match status" value="1"/>
</dbReference>
<dbReference type="OrthoDB" id="20872at2759"/>
<dbReference type="AlphaFoldDB" id="A0A9X0BD71"/>
<dbReference type="SUPFAM" id="SSF48403">
    <property type="entry name" value="Ankyrin repeat"/>
    <property type="match status" value="1"/>
</dbReference>
<dbReference type="EMBL" id="JAPZBU010000004">
    <property type="protein sequence ID" value="KAJ5408361.1"/>
    <property type="molecule type" value="Genomic_DNA"/>
</dbReference>
<keyword evidence="5" id="KW-1185">Reference proteome</keyword>
<evidence type="ECO:0000313" key="5">
    <source>
        <dbReference type="Proteomes" id="UP001147747"/>
    </source>
</evidence>
<dbReference type="Pfam" id="PF12796">
    <property type="entry name" value="Ank_2"/>
    <property type="match status" value="1"/>
</dbReference>
<reference evidence="4" key="2">
    <citation type="journal article" date="2023" name="IMA Fungus">
        <title>Comparative genomic study of the Penicillium genus elucidates a diverse pangenome and 15 lateral gene transfer events.</title>
        <authorList>
            <person name="Petersen C."/>
            <person name="Sorensen T."/>
            <person name="Nielsen M.R."/>
            <person name="Sondergaard T.E."/>
            <person name="Sorensen J.L."/>
            <person name="Fitzpatrick D.A."/>
            <person name="Frisvad J.C."/>
            <person name="Nielsen K.L."/>
        </authorList>
    </citation>
    <scope>NUCLEOTIDE SEQUENCE</scope>
    <source>
        <strain evidence="4">IBT 29677</strain>
    </source>
</reference>
<keyword evidence="2 3" id="KW-0040">ANK repeat</keyword>
<dbReference type="SMART" id="SM00248">
    <property type="entry name" value="ANK"/>
    <property type="match status" value="2"/>
</dbReference>
<proteinExistence type="predicted"/>
<dbReference type="PANTHER" id="PTHR24198">
    <property type="entry name" value="ANKYRIN REPEAT AND PROTEIN KINASE DOMAIN-CONTAINING PROTEIN"/>
    <property type="match status" value="1"/>
</dbReference>
<dbReference type="Proteomes" id="UP001147747">
    <property type="component" value="Unassembled WGS sequence"/>
</dbReference>
<evidence type="ECO:0000256" key="1">
    <source>
        <dbReference type="ARBA" id="ARBA00022737"/>
    </source>
</evidence>
<dbReference type="PROSITE" id="PS50088">
    <property type="entry name" value="ANK_REPEAT"/>
    <property type="match status" value="2"/>
</dbReference>
<comment type="caution">
    <text evidence="4">The sequence shown here is derived from an EMBL/GenBank/DDBJ whole genome shotgun (WGS) entry which is preliminary data.</text>
</comment>
<dbReference type="InterPro" id="IPR002110">
    <property type="entry name" value="Ankyrin_rpt"/>
</dbReference>
<dbReference type="RefSeq" id="XP_056492676.1">
    <property type="nucleotide sequence ID" value="XM_056626881.1"/>
</dbReference>
<protein>
    <submittedName>
        <fullName evidence="4">1-alkyl-2-acetylglycerophosphocholine esterase</fullName>
    </submittedName>
</protein>
<name>A0A9X0BD71_9EURO</name>
<dbReference type="GeneID" id="81365861"/>
<feature type="repeat" description="ANK" evidence="3">
    <location>
        <begin position="56"/>
        <end position="88"/>
    </location>
</feature>
<organism evidence="4 5">
    <name type="scientific">Penicillium cosmopolitanum</name>
    <dbReference type="NCBI Taxonomy" id="1131564"/>
    <lineage>
        <taxon>Eukaryota</taxon>
        <taxon>Fungi</taxon>
        <taxon>Dikarya</taxon>
        <taxon>Ascomycota</taxon>
        <taxon>Pezizomycotina</taxon>
        <taxon>Eurotiomycetes</taxon>
        <taxon>Eurotiomycetidae</taxon>
        <taxon>Eurotiales</taxon>
        <taxon>Aspergillaceae</taxon>
        <taxon>Penicillium</taxon>
    </lineage>
</organism>
<dbReference type="PANTHER" id="PTHR24198:SF165">
    <property type="entry name" value="ANKYRIN REPEAT-CONTAINING PROTEIN-RELATED"/>
    <property type="match status" value="1"/>
</dbReference>
<evidence type="ECO:0000313" key="4">
    <source>
        <dbReference type="EMBL" id="KAJ5408361.1"/>
    </source>
</evidence>
<dbReference type="PROSITE" id="PS50297">
    <property type="entry name" value="ANK_REP_REGION"/>
    <property type="match status" value="1"/>
</dbReference>